<sequence length="61" mass="6662">MTRDEVNLAIAWAASEGWNPGLYDAESFYATDPNGFLLGEINHELIAVISLAARDIIGQIK</sequence>
<evidence type="ECO:0000313" key="1">
    <source>
        <dbReference type="EMBL" id="UXE60581.1"/>
    </source>
</evidence>
<name>A0A977PV19_9CYAN</name>
<dbReference type="EMBL" id="CP073041">
    <property type="protein sequence ID" value="UXE60581.1"/>
    <property type="molecule type" value="Genomic_DNA"/>
</dbReference>
<organism evidence="1">
    <name type="scientific">Woronichinia naegeliana WA131</name>
    <dbReference type="NCBI Taxonomy" id="2824559"/>
    <lineage>
        <taxon>Bacteria</taxon>
        <taxon>Bacillati</taxon>
        <taxon>Cyanobacteriota</taxon>
        <taxon>Cyanophyceae</taxon>
        <taxon>Synechococcales</taxon>
        <taxon>Coelosphaeriaceae</taxon>
        <taxon>Woronichinia</taxon>
    </lineage>
</organism>
<dbReference type="Proteomes" id="UP001065613">
    <property type="component" value="Chromosome"/>
</dbReference>
<gene>
    <name evidence="1" type="ORF">KA717_34535</name>
</gene>
<proteinExistence type="predicted"/>
<accession>A0A977PV19</accession>
<reference evidence="1" key="1">
    <citation type="submission" date="2021-04" db="EMBL/GenBank/DDBJ databases">
        <title>Genome sequence of Woronichinia naegeliana from Washington state freshwater lake bloom.</title>
        <authorList>
            <person name="Dreher T.W."/>
        </authorList>
    </citation>
    <scope>NUCLEOTIDE SEQUENCE</scope>
    <source>
        <strain evidence="1">WA131</strain>
    </source>
</reference>
<dbReference type="AlphaFoldDB" id="A0A977PV19"/>
<dbReference type="KEGG" id="wna:KA717_34535"/>
<protein>
    <submittedName>
        <fullName evidence="1">Uncharacterized protein</fullName>
    </submittedName>
</protein>